<comment type="caution">
    <text evidence="2">The sequence shown here is derived from an EMBL/GenBank/DDBJ whole genome shotgun (WGS) entry which is preliminary data.</text>
</comment>
<dbReference type="InterPro" id="IPR010981">
    <property type="entry name" value="SinR/SinI_dimer_dom"/>
</dbReference>
<evidence type="ECO:0000259" key="1">
    <source>
        <dbReference type="PROSITE" id="PS51500"/>
    </source>
</evidence>
<accession>A0A0C2VVZ4</accession>
<dbReference type="GO" id="GO:0006355">
    <property type="term" value="P:regulation of DNA-templated transcription"/>
    <property type="evidence" value="ECO:0007669"/>
    <property type="project" value="InterPro"/>
</dbReference>
<proteinExistence type="predicted"/>
<dbReference type="RefSeq" id="WP_235420875.1">
    <property type="nucleotide sequence ID" value="NZ_JXRP01000013.1"/>
</dbReference>
<gene>
    <name evidence="2" type="ORF">KP78_16050</name>
</gene>
<dbReference type="PATRIC" id="fig|889306.3.peg.1612"/>
<evidence type="ECO:0000313" key="3">
    <source>
        <dbReference type="Proteomes" id="UP000031938"/>
    </source>
</evidence>
<dbReference type="Proteomes" id="UP000031938">
    <property type="component" value="Unassembled WGS sequence"/>
</dbReference>
<dbReference type="GO" id="GO:0046983">
    <property type="term" value="F:protein dimerization activity"/>
    <property type="evidence" value="ECO:0007669"/>
    <property type="project" value="InterPro"/>
</dbReference>
<dbReference type="EMBL" id="JXRP01000013">
    <property type="protein sequence ID" value="KIL48158.1"/>
    <property type="molecule type" value="Genomic_DNA"/>
</dbReference>
<dbReference type="Pfam" id="PF08671">
    <property type="entry name" value="SinI"/>
    <property type="match status" value="1"/>
</dbReference>
<name>A0A0C2VVZ4_9BACL</name>
<dbReference type="InterPro" id="IPR036281">
    <property type="entry name" value="SinR/SinI_dimer_dom_sf"/>
</dbReference>
<dbReference type="AlphaFoldDB" id="A0A0C2VVZ4"/>
<keyword evidence="3" id="KW-1185">Reference proteome</keyword>
<dbReference type="SUPFAM" id="SSF47406">
    <property type="entry name" value="SinR repressor dimerisation domain-like"/>
    <property type="match status" value="1"/>
</dbReference>
<protein>
    <recommendedName>
        <fullName evidence="1">Sin domain-containing protein</fullName>
    </recommendedName>
</protein>
<sequence length="49" mass="5724">MGQQQELDMEWVALIKEALGVGITETEIYDFFKGSARENDYKIRRICAR</sequence>
<organism evidence="2 3">
    <name type="scientific">Jeotgalibacillus soli</name>
    <dbReference type="NCBI Taxonomy" id="889306"/>
    <lineage>
        <taxon>Bacteria</taxon>
        <taxon>Bacillati</taxon>
        <taxon>Bacillota</taxon>
        <taxon>Bacilli</taxon>
        <taxon>Bacillales</taxon>
        <taxon>Caryophanaceae</taxon>
        <taxon>Jeotgalibacillus</taxon>
    </lineage>
</organism>
<dbReference type="PROSITE" id="PS51500">
    <property type="entry name" value="SIN"/>
    <property type="match status" value="1"/>
</dbReference>
<evidence type="ECO:0000313" key="2">
    <source>
        <dbReference type="EMBL" id="KIL48158.1"/>
    </source>
</evidence>
<reference evidence="2 3" key="1">
    <citation type="submission" date="2015-01" db="EMBL/GenBank/DDBJ databases">
        <title>Genome sequencing of Jeotgalibacillus soli.</title>
        <authorList>
            <person name="Goh K.M."/>
            <person name="Chan K.-G."/>
            <person name="Yaakop A.S."/>
            <person name="Ee R."/>
            <person name="Gan H.M."/>
            <person name="Chan C.S."/>
        </authorList>
    </citation>
    <scope>NUCLEOTIDE SEQUENCE [LARGE SCALE GENOMIC DNA]</scope>
    <source>
        <strain evidence="2 3">P9</strain>
    </source>
</reference>
<feature type="domain" description="Sin" evidence="1">
    <location>
        <begin position="1"/>
        <end position="36"/>
    </location>
</feature>